<sequence>MYACAEHIFFDSRVEGTSSSSSFRTIQSWRLHWWLGAEADSLSLSLVYLSVMILKTYATAESASINAILRIIEERLNLTFFVCLSLWVKLAGNASSAKAGV</sequence>
<evidence type="ECO:0000313" key="1">
    <source>
        <dbReference type="EMBL" id="PMD38097.1"/>
    </source>
</evidence>
<keyword evidence="2" id="KW-1185">Reference proteome</keyword>
<name>A0A2J6RHX3_HYAVF</name>
<evidence type="ECO:0000313" key="2">
    <source>
        <dbReference type="Proteomes" id="UP000235786"/>
    </source>
</evidence>
<protein>
    <submittedName>
        <fullName evidence="1">Uncharacterized protein</fullName>
    </submittedName>
</protein>
<accession>A0A2J6RHX3</accession>
<reference evidence="1 2" key="1">
    <citation type="submission" date="2016-04" db="EMBL/GenBank/DDBJ databases">
        <title>A degradative enzymes factory behind the ericoid mycorrhizal symbiosis.</title>
        <authorList>
            <consortium name="DOE Joint Genome Institute"/>
            <person name="Martino E."/>
            <person name="Morin E."/>
            <person name="Grelet G."/>
            <person name="Kuo A."/>
            <person name="Kohler A."/>
            <person name="Daghino S."/>
            <person name="Barry K."/>
            <person name="Choi C."/>
            <person name="Cichocki N."/>
            <person name="Clum A."/>
            <person name="Copeland A."/>
            <person name="Hainaut M."/>
            <person name="Haridas S."/>
            <person name="Labutti K."/>
            <person name="Lindquist E."/>
            <person name="Lipzen A."/>
            <person name="Khouja H.-R."/>
            <person name="Murat C."/>
            <person name="Ohm R."/>
            <person name="Olson A."/>
            <person name="Spatafora J."/>
            <person name="Veneault-Fourrey C."/>
            <person name="Henrissat B."/>
            <person name="Grigoriev I."/>
            <person name="Martin F."/>
            <person name="Perotto S."/>
        </authorList>
    </citation>
    <scope>NUCLEOTIDE SEQUENCE [LARGE SCALE GENOMIC DNA]</scope>
    <source>
        <strain evidence="1 2">F</strain>
    </source>
</reference>
<dbReference type="EMBL" id="KZ613948">
    <property type="protein sequence ID" value="PMD38097.1"/>
    <property type="molecule type" value="Genomic_DNA"/>
</dbReference>
<dbReference type="Proteomes" id="UP000235786">
    <property type="component" value="Unassembled WGS sequence"/>
</dbReference>
<gene>
    <name evidence="1" type="ORF">L207DRAFT_61038</name>
</gene>
<organism evidence="1 2">
    <name type="scientific">Hyaloscypha variabilis (strain UAMH 11265 / GT02V1 / F)</name>
    <name type="common">Meliniomyces variabilis</name>
    <dbReference type="NCBI Taxonomy" id="1149755"/>
    <lineage>
        <taxon>Eukaryota</taxon>
        <taxon>Fungi</taxon>
        <taxon>Dikarya</taxon>
        <taxon>Ascomycota</taxon>
        <taxon>Pezizomycotina</taxon>
        <taxon>Leotiomycetes</taxon>
        <taxon>Helotiales</taxon>
        <taxon>Hyaloscyphaceae</taxon>
        <taxon>Hyaloscypha</taxon>
        <taxon>Hyaloscypha variabilis</taxon>
    </lineage>
</organism>
<dbReference type="AlphaFoldDB" id="A0A2J6RHX3"/>
<proteinExistence type="predicted"/>